<dbReference type="PANTHER" id="PTHR30298:SF0">
    <property type="entry name" value="PROTEIN YBFL-RELATED"/>
    <property type="match status" value="1"/>
</dbReference>
<evidence type="ECO:0000259" key="2">
    <source>
        <dbReference type="Pfam" id="PF13808"/>
    </source>
</evidence>
<gene>
    <name evidence="3" type="ORF">C5O23_14110</name>
</gene>
<protein>
    <submittedName>
        <fullName evidence="3">ISAs1 family transposase</fullName>
    </submittedName>
</protein>
<dbReference type="Proteomes" id="UP000244905">
    <property type="component" value="Unassembled WGS sequence"/>
</dbReference>
<evidence type="ECO:0000313" key="3">
    <source>
        <dbReference type="EMBL" id="PWA99977.1"/>
    </source>
</evidence>
<dbReference type="AlphaFoldDB" id="A0A2V1ILJ2"/>
<dbReference type="PANTHER" id="PTHR30298">
    <property type="entry name" value="H REPEAT-ASSOCIATED PREDICTED TRANSPOSASE"/>
    <property type="match status" value="1"/>
</dbReference>
<dbReference type="Pfam" id="PF01609">
    <property type="entry name" value="DDE_Tnp_1"/>
    <property type="match status" value="1"/>
</dbReference>
<organism evidence="3 4">
    <name type="scientific">Duncaniella muris</name>
    <dbReference type="NCBI Taxonomy" id="2094150"/>
    <lineage>
        <taxon>Bacteria</taxon>
        <taxon>Pseudomonadati</taxon>
        <taxon>Bacteroidota</taxon>
        <taxon>Bacteroidia</taxon>
        <taxon>Bacteroidales</taxon>
        <taxon>Muribaculaceae</taxon>
        <taxon>Duncaniella</taxon>
    </lineage>
</organism>
<keyword evidence="4" id="KW-1185">Reference proteome</keyword>
<dbReference type="InterPro" id="IPR032806">
    <property type="entry name" value="YbfD_N"/>
</dbReference>
<dbReference type="InterPro" id="IPR051698">
    <property type="entry name" value="Transposase_11-like"/>
</dbReference>
<dbReference type="NCBIfam" id="NF033564">
    <property type="entry name" value="transpos_ISAs1"/>
    <property type="match status" value="1"/>
</dbReference>
<evidence type="ECO:0000313" key="4">
    <source>
        <dbReference type="Proteomes" id="UP000244905"/>
    </source>
</evidence>
<name>A0A2V1ILJ2_9BACT</name>
<dbReference type="InterPro" id="IPR002559">
    <property type="entry name" value="Transposase_11"/>
</dbReference>
<feature type="domain" description="H repeat-associated protein N-terminal" evidence="2">
    <location>
        <begin position="4"/>
        <end position="88"/>
    </location>
</feature>
<sequence>MLNEIFMTVPDHRVTGRCTYALSDLLTIALLTYICGGEDYVDMSEFAYYRARDFGLLAERSDRSPSPDTFERLMSAVDPDEIERCLVEHGRKFLDTLSEKQVVIDGKKLRGTSPKQHGTKGDYIMNAYVSENHIVVGQQRLKDKENEIVAIPQLIEKLDIEGAVISIDAIGTQVKIAQDILDKNAHYFLAVKENQGAMNEQIIDAFRYNKPVDSASQMDADHGRIETRDCRILNADTIEDKDVLARWPGLKTLIEVTSTVDYGNRTATAVRRYISDEDYPKAAYFNMLARGHWSIENQLHWNLDVTFLEDACRARKGYAALNLSTIRKLAMQIIKEHVDKSSLKKRRFKASLSNDYLTDMLLKAKF</sequence>
<reference evidence="4" key="1">
    <citation type="submission" date="2018-02" db="EMBL/GenBank/DDBJ databases">
        <authorList>
            <person name="Clavel T."/>
            <person name="Strowig T."/>
        </authorList>
    </citation>
    <scope>NUCLEOTIDE SEQUENCE [LARGE SCALE GENOMIC DNA]</scope>
    <source>
        <strain evidence="4">DSM 103720</strain>
    </source>
</reference>
<dbReference type="Pfam" id="PF13808">
    <property type="entry name" value="DDE_Tnp_1_assoc"/>
    <property type="match status" value="1"/>
</dbReference>
<accession>A0A2V1ILJ2</accession>
<proteinExistence type="predicted"/>
<dbReference type="GO" id="GO:0006313">
    <property type="term" value="P:DNA transposition"/>
    <property type="evidence" value="ECO:0007669"/>
    <property type="project" value="InterPro"/>
</dbReference>
<dbReference type="InterPro" id="IPR047647">
    <property type="entry name" value="ISAs1_transpos"/>
</dbReference>
<evidence type="ECO:0000259" key="1">
    <source>
        <dbReference type="Pfam" id="PF01609"/>
    </source>
</evidence>
<feature type="domain" description="Transposase IS4-like" evidence="1">
    <location>
        <begin position="100"/>
        <end position="330"/>
    </location>
</feature>
<dbReference type="GO" id="GO:0003677">
    <property type="term" value="F:DNA binding"/>
    <property type="evidence" value="ECO:0007669"/>
    <property type="project" value="InterPro"/>
</dbReference>
<dbReference type="GO" id="GO:0004803">
    <property type="term" value="F:transposase activity"/>
    <property type="evidence" value="ECO:0007669"/>
    <property type="project" value="InterPro"/>
</dbReference>
<comment type="caution">
    <text evidence="3">The sequence shown here is derived from an EMBL/GenBank/DDBJ whole genome shotgun (WGS) entry which is preliminary data.</text>
</comment>
<dbReference type="EMBL" id="PUEC01000077">
    <property type="protein sequence ID" value="PWA99977.1"/>
    <property type="molecule type" value="Genomic_DNA"/>
</dbReference>